<sequence>MENNTNINSFPSWGIAILIVVFIVALIIACWGFLSGFNLKRKHSTTSSSIVWNELFMNKKAIKFDQTFDINKGIFALTFAKVEKNDFFLPIYIFETDDYKRESKELILKIIENKFEIINNYMKENKKTVKEIFFVQLEEINSKVKKEEWIKITGSKNRGFNT</sequence>
<gene>
    <name evidence="2" type="ORF">MCOLE_v1c02300</name>
</gene>
<dbReference type="RefSeq" id="WP_100670728.1">
    <property type="nucleotide sequence ID" value="NZ_CP022510.1"/>
</dbReference>
<dbReference type="KEGG" id="mcol:MCOLE_v1c02300"/>
<reference evidence="2 3" key="1">
    <citation type="submission" date="2017-11" db="EMBL/GenBank/DDBJ databases">
        <title>Genome sequence of Mesoplasma coleopterae BARC 779 (ATCC 49583).</title>
        <authorList>
            <person name="Lo W.-S."/>
            <person name="Kuo C.-H."/>
        </authorList>
    </citation>
    <scope>NUCLEOTIDE SEQUENCE [LARGE SCALE GENOMIC DNA]</scope>
    <source>
        <strain evidence="2 3">BARC 779</strain>
    </source>
</reference>
<keyword evidence="3" id="KW-1185">Reference proteome</keyword>
<keyword evidence="1" id="KW-0812">Transmembrane</keyword>
<dbReference type="AlphaFoldDB" id="A0A2K8P1V2"/>
<proteinExistence type="predicted"/>
<keyword evidence="1" id="KW-1133">Transmembrane helix</keyword>
<evidence type="ECO:0000256" key="1">
    <source>
        <dbReference type="SAM" id="Phobius"/>
    </source>
</evidence>
<accession>A0A2K8P1V2</accession>
<dbReference type="EMBL" id="CP024968">
    <property type="protein sequence ID" value="ATZ20744.1"/>
    <property type="molecule type" value="Genomic_DNA"/>
</dbReference>
<protein>
    <submittedName>
        <fullName evidence="2">Uncharacterized protein</fullName>
    </submittedName>
</protein>
<dbReference type="Proteomes" id="UP000232221">
    <property type="component" value="Chromosome"/>
</dbReference>
<dbReference type="OrthoDB" id="389809at2"/>
<evidence type="ECO:0000313" key="2">
    <source>
        <dbReference type="EMBL" id="ATZ20744.1"/>
    </source>
</evidence>
<organism evidence="2 3">
    <name type="scientific">Mesoplasma coleopterae</name>
    <dbReference type="NCBI Taxonomy" id="324078"/>
    <lineage>
        <taxon>Bacteria</taxon>
        <taxon>Bacillati</taxon>
        <taxon>Mycoplasmatota</taxon>
        <taxon>Mollicutes</taxon>
        <taxon>Entomoplasmatales</taxon>
        <taxon>Entomoplasmataceae</taxon>
        <taxon>Mesoplasma</taxon>
    </lineage>
</organism>
<keyword evidence="1" id="KW-0472">Membrane</keyword>
<name>A0A2K8P1V2_9MOLU</name>
<feature type="transmembrane region" description="Helical" evidence="1">
    <location>
        <begin position="12"/>
        <end position="34"/>
    </location>
</feature>
<evidence type="ECO:0000313" key="3">
    <source>
        <dbReference type="Proteomes" id="UP000232221"/>
    </source>
</evidence>